<feature type="region of interest" description="Disordered" evidence="1">
    <location>
        <begin position="1"/>
        <end position="20"/>
    </location>
</feature>
<protein>
    <submittedName>
        <fullName evidence="2">Uncharacterized protein</fullName>
    </submittedName>
</protein>
<name>A0A0E9U1P1_ANGAN</name>
<organism evidence="2">
    <name type="scientific">Anguilla anguilla</name>
    <name type="common">European freshwater eel</name>
    <name type="synonym">Muraena anguilla</name>
    <dbReference type="NCBI Taxonomy" id="7936"/>
    <lineage>
        <taxon>Eukaryota</taxon>
        <taxon>Metazoa</taxon>
        <taxon>Chordata</taxon>
        <taxon>Craniata</taxon>
        <taxon>Vertebrata</taxon>
        <taxon>Euteleostomi</taxon>
        <taxon>Actinopterygii</taxon>
        <taxon>Neopterygii</taxon>
        <taxon>Teleostei</taxon>
        <taxon>Anguilliformes</taxon>
        <taxon>Anguillidae</taxon>
        <taxon>Anguilla</taxon>
    </lineage>
</organism>
<evidence type="ECO:0000313" key="2">
    <source>
        <dbReference type="EMBL" id="JAH58883.1"/>
    </source>
</evidence>
<reference evidence="2" key="2">
    <citation type="journal article" date="2015" name="Fish Shellfish Immunol.">
        <title>Early steps in the European eel (Anguilla anguilla)-Vibrio vulnificus interaction in the gills: Role of the RtxA13 toxin.</title>
        <authorList>
            <person name="Callol A."/>
            <person name="Pajuelo D."/>
            <person name="Ebbesson L."/>
            <person name="Teles M."/>
            <person name="MacKenzie S."/>
            <person name="Amaro C."/>
        </authorList>
    </citation>
    <scope>NUCLEOTIDE SEQUENCE</scope>
</reference>
<reference evidence="2" key="1">
    <citation type="submission" date="2014-11" db="EMBL/GenBank/DDBJ databases">
        <authorList>
            <person name="Amaro Gonzalez C."/>
        </authorList>
    </citation>
    <scope>NUCLEOTIDE SEQUENCE</scope>
</reference>
<dbReference type="AlphaFoldDB" id="A0A0E9U1P1"/>
<dbReference type="EMBL" id="GBXM01049694">
    <property type="protein sequence ID" value="JAH58883.1"/>
    <property type="molecule type" value="Transcribed_RNA"/>
</dbReference>
<sequence>MKRSIEGMFTMEHPCRTGQQ</sequence>
<accession>A0A0E9U1P1</accession>
<proteinExistence type="predicted"/>
<evidence type="ECO:0000256" key="1">
    <source>
        <dbReference type="SAM" id="MobiDB-lite"/>
    </source>
</evidence>